<organism evidence="1 2">
    <name type="scientific">Streptomyces noboritoensis</name>
    <dbReference type="NCBI Taxonomy" id="67337"/>
    <lineage>
        <taxon>Bacteria</taxon>
        <taxon>Bacillati</taxon>
        <taxon>Actinomycetota</taxon>
        <taxon>Actinomycetes</taxon>
        <taxon>Kitasatosporales</taxon>
        <taxon>Streptomycetaceae</taxon>
        <taxon>Streptomyces</taxon>
    </lineage>
</organism>
<dbReference type="Gene3D" id="1.10.600.10">
    <property type="entry name" value="Farnesyl Diphosphate Synthase"/>
    <property type="match status" value="1"/>
</dbReference>
<name>A0ABV6TCH5_9ACTN</name>
<reference evidence="1 2" key="1">
    <citation type="submission" date="2024-09" db="EMBL/GenBank/DDBJ databases">
        <authorList>
            <person name="Sun Q."/>
            <person name="Mori K."/>
        </authorList>
    </citation>
    <scope>NUCLEOTIDE SEQUENCE [LARGE SCALE GENOMIC DNA]</scope>
    <source>
        <strain evidence="1 2">JCM 4557</strain>
    </source>
</reference>
<proteinExistence type="predicted"/>
<dbReference type="RefSeq" id="WP_190093078.1">
    <property type="nucleotide sequence ID" value="NZ_JBHMQV010000007.1"/>
</dbReference>
<sequence length="313" mass="34586">MTTWPHTLDRAGITNSALRDAYSAQRVLVARYARAEYTAVRLLLPAPLVPHVIAATAFMHHSDTLIDQGPLPQRLAALADWSTQTQAALADSPAHLDPLLAALRHTTLAHPQMRQYIDTYLKGGELEARWTSFTTEDDFQTYVGTYALPAFMIIASLITPPHEPEAFEAGCRTFILASQRLDFLEDLAEDLQSGRPGIPDQALADHGLTRDDLLKQSEPARVQSLIRHHAALIRRDLTTAAQLERLVQIPHRPFLRALVQLQSARLAAATSHGPKLLDSAPKAPLRRASLILLRAIGTRSTHRLSRSASRLQS</sequence>
<dbReference type="InterPro" id="IPR002060">
    <property type="entry name" value="Squ/phyt_synthse"/>
</dbReference>
<dbReference type="InterPro" id="IPR008949">
    <property type="entry name" value="Isoprenoid_synthase_dom_sf"/>
</dbReference>
<keyword evidence="2" id="KW-1185">Reference proteome</keyword>
<gene>
    <name evidence="1" type="ORF">ACFH04_07025</name>
</gene>
<dbReference type="EMBL" id="JBHMQV010000007">
    <property type="protein sequence ID" value="MFC0843486.1"/>
    <property type="molecule type" value="Genomic_DNA"/>
</dbReference>
<evidence type="ECO:0000313" key="1">
    <source>
        <dbReference type="EMBL" id="MFC0843486.1"/>
    </source>
</evidence>
<dbReference type="PANTHER" id="PTHR31480">
    <property type="entry name" value="BIFUNCTIONAL LYCOPENE CYCLASE/PHYTOENE SYNTHASE"/>
    <property type="match status" value="1"/>
</dbReference>
<dbReference type="Pfam" id="PF00494">
    <property type="entry name" value="SQS_PSY"/>
    <property type="match status" value="1"/>
</dbReference>
<protein>
    <submittedName>
        <fullName evidence="1">Squalene/phytoene synthase family protein</fullName>
    </submittedName>
</protein>
<comment type="caution">
    <text evidence="1">The sequence shown here is derived from an EMBL/GenBank/DDBJ whole genome shotgun (WGS) entry which is preliminary data.</text>
</comment>
<dbReference type="SUPFAM" id="SSF48576">
    <property type="entry name" value="Terpenoid synthases"/>
    <property type="match status" value="1"/>
</dbReference>
<accession>A0ABV6TCH5</accession>
<dbReference type="Proteomes" id="UP001589887">
    <property type="component" value="Unassembled WGS sequence"/>
</dbReference>
<evidence type="ECO:0000313" key="2">
    <source>
        <dbReference type="Proteomes" id="UP001589887"/>
    </source>
</evidence>